<dbReference type="Proteomes" id="UP000054321">
    <property type="component" value="Unassembled WGS sequence"/>
</dbReference>
<dbReference type="EMBL" id="KN832874">
    <property type="protein sequence ID" value="KIN02768.1"/>
    <property type="molecule type" value="Genomic_DNA"/>
</dbReference>
<dbReference type="InParanoid" id="A0A0C3DL72"/>
<protein>
    <submittedName>
        <fullName evidence="1">Uncharacterized protein</fullName>
    </submittedName>
</protein>
<dbReference type="AlphaFoldDB" id="A0A0C3DL72"/>
<reference evidence="1 2" key="1">
    <citation type="submission" date="2014-04" db="EMBL/GenBank/DDBJ databases">
        <authorList>
            <consortium name="DOE Joint Genome Institute"/>
            <person name="Kuo A."/>
            <person name="Martino E."/>
            <person name="Perotto S."/>
            <person name="Kohler A."/>
            <person name="Nagy L.G."/>
            <person name="Floudas D."/>
            <person name="Copeland A."/>
            <person name="Barry K.W."/>
            <person name="Cichocki N."/>
            <person name="Veneault-Fourrey C."/>
            <person name="LaButti K."/>
            <person name="Lindquist E.A."/>
            <person name="Lipzen A."/>
            <person name="Lundell T."/>
            <person name="Morin E."/>
            <person name="Murat C."/>
            <person name="Sun H."/>
            <person name="Tunlid A."/>
            <person name="Henrissat B."/>
            <person name="Grigoriev I.V."/>
            <person name="Hibbett D.S."/>
            <person name="Martin F."/>
            <person name="Nordberg H.P."/>
            <person name="Cantor M.N."/>
            <person name="Hua S.X."/>
        </authorList>
    </citation>
    <scope>NUCLEOTIDE SEQUENCE [LARGE SCALE GENOMIC DNA]</scope>
    <source>
        <strain evidence="1 2">Zn</strain>
    </source>
</reference>
<proteinExistence type="predicted"/>
<keyword evidence="2" id="KW-1185">Reference proteome</keyword>
<reference evidence="2" key="2">
    <citation type="submission" date="2015-01" db="EMBL/GenBank/DDBJ databases">
        <title>Evolutionary Origins and Diversification of the Mycorrhizal Mutualists.</title>
        <authorList>
            <consortium name="DOE Joint Genome Institute"/>
            <consortium name="Mycorrhizal Genomics Consortium"/>
            <person name="Kohler A."/>
            <person name="Kuo A."/>
            <person name="Nagy L.G."/>
            <person name="Floudas D."/>
            <person name="Copeland A."/>
            <person name="Barry K.W."/>
            <person name="Cichocki N."/>
            <person name="Veneault-Fourrey C."/>
            <person name="LaButti K."/>
            <person name="Lindquist E.A."/>
            <person name="Lipzen A."/>
            <person name="Lundell T."/>
            <person name="Morin E."/>
            <person name="Murat C."/>
            <person name="Riley R."/>
            <person name="Ohm R."/>
            <person name="Sun H."/>
            <person name="Tunlid A."/>
            <person name="Henrissat B."/>
            <person name="Grigoriev I.V."/>
            <person name="Hibbett D.S."/>
            <person name="Martin F."/>
        </authorList>
    </citation>
    <scope>NUCLEOTIDE SEQUENCE [LARGE SCALE GENOMIC DNA]</scope>
    <source>
        <strain evidence="2">Zn</strain>
    </source>
</reference>
<gene>
    <name evidence="1" type="ORF">OIDMADRAFT_40618</name>
</gene>
<dbReference type="OrthoDB" id="5410365at2759"/>
<name>A0A0C3DL72_OIDMZ</name>
<evidence type="ECO:0000313" key="2">
    <source>
        <dbReference type="Proteomes" id="UP000054321"/>
    </source>
</evidence>
<organism evidence="1 2">
    <name type="scientific">Oidiodendron maius (strain Zn)</name>
    <dbReference type="NCBI Taxonomy" id="913774"/>
    <lineage>
        <taxon>Eukaryota</taxon>
        <taxon>Fungi</taxon>
        <taxon>Dikarya</taxon>
        <taxon>Ascomycota</taxon>
        <taxon>Pezizomycotina</taxon>
        <taxon>Leotiomycetes</taxon>
        <taxon>Leotiomycetes incertae sedis</taxon>
        <taxon>Myxotrichaceae</taxon>
        <taxon>Oidiodendron</taxon>
    </lineage>
</organism>
<sequence>MSCAILLPQIFIPVESIKLGQLVTSVDLPHQDYHDPVYSPTPVPIINTRIQYSSLGHKSYTLNFSLALTSLLSTRFSKYTKSRVYIKTNLAVSSKESRYWFKRVIDQGNDIYFVIGFYTVTDIQIIYKSIESNKYTGRLSLPVGLALNAAGVIAPLRDHINPQVGFYYIGIEGIIEHFKAPGEQIYTFQYRKYNKEEGVKDILKVETIDLSQLERE</sequence>
<accession>A0A0C3DL72</accession>
<dbReference type="HOGENOM" id="CLU_1277952_0_0_1"/>
<evidence type="ECO:0000313" key="1">
    <source>
        <dbReference type="EMBL" id="KIN02768.1"/>
    </source>
</evidence>